<feature type="domain" description="IgG-blocking virulence" evidence="1">
    <location>
        <begin position="891"/>
        <end position="1088"/>
    </location>
</feature>
<protein>
    <submittedName>
        <fullName evidence="3">Putative immunoglobulin-blocking virulence protein</fullName>
    </submittedName>
</protein>
<dbReference type="Pfam" id="PF26364">
    <property type="entry name" value="MIB_M2"/>
    <property type="match status" value="1"/>
</dbReference>
<organism evidence="3 4">
    <name type="scientific">Mycoplasma nasistruthionis</name>
    <dbReference type="NCBI Taxonomy" id="353852"/>
    <lineage>
        <taxon>Bacteria</taxon>
        <taxon>Bacillati</taxon>
        <taxon>Mycoplasmatota</taxon>
        <taxon>Mollicutes</taxon>
        <taxon>Mycoplasmataceae</taxon>
        <taxon>Mycoplasma</taxon>
    </lineage>
</organism>
<dbReference type="KEGG" id="mnh:FG904_01785"/>
<dbReference type="InterPro" id="IPR030942">
    <property type="entry name" value="Mycoplas_M_dom"/>
</dbReference>
<dbReference type="NCBIfam" id="TIGR04524">
    <property type="entry name" value="mycoplas_M_dom"/>
    <property type="match status" value="1"/>
</dbReference>
<evidence type="ECO:0000313" key="4">
    <source>
        <dbReference type="Proteomes" id="UP000305457"/>
    </source>
</evidence>
<sequence length="1287" mass="145104">MKGSTDFMIKAKKKKYVKNAVIGSGVTISALAVAGVVYANTDPLGTGKNVENNVTSRANLAKVELKIIPKNAFLSNTDTNINKENQKSEDERKKTILVFVNNSKTSKKEIVKKVEFYSSSDEELQIQIQNLIPNGFIIDEEAYPANQPILAKLGGTEEDEENRIKVVPERQNAVDTTFIFYTTGEKESEQNEVGKSVVANEKVKNNFDLVSIVPEGFKLVDAQDLSFSIGVTNRFNVVKKVRQVTTVIVFKDGDEQVENAIELKNEENSPIKLAKHLPTGYKLAKDQAPEIAAVDGQVEIQVVPVAQKITTVIRFLKKSKNNNSSSAIVVSSHTIVTEDGEDVDYRTYLPDNYELDDNQPEPDIQLGETNNIYIKEIKKKITTLIRIVTRDGQDVTTPISVQSLEGDPIAFDQTWIPNGFKLQNEGKPVIKPGETNSIIVVPLENEVTTIIKFNWNNRPVSKPIEIVGEKDSQVDIKRYIPEGFEISKDETKPTLVTLANEEITFNLSKLSVVTTFKFVDNATNQQVGKIRQLLTTVDDSRISTEKINNLIPAGYELLNKGQAIAIAAGQENEIRIQKILITFTTTVEFYDSQTNQTIGQRYSFETQDERQSIDWESKIPQDYHIVNVNQKITIGTHNRIPLAKNKRVFTYSIRFLEGSKLVFAKDGEYYEDSTPSISEFIPSGYKLADVSLTTSFPQNGSQDYQVVKIVDKPKPVVNEPDPVDNRDLPSPSEIINARQGAYVNIYNLNIPSKPSSIPSVSNSPSGIPAEVIADRRRRIQDLVKFANSNLPITVENLKDIYREKYEESPIHVEQLVRYLTGQWKLGREISKEELREHFRMAANAAAAAFESELAAGRIPIFETTCSPWGCNTGPIYGYLNKEDNPVLSRYISYNKQHIFGNDEEWERNPQEILEGRYRGWGKYDQSDQYPELVPSRERYKVTYTPDGRRVTNDDGLRVWAYRPDENNKFAQKNKTPRSMLEVDASNKKGYVKFLKFLQDHPEVTTVRVTNIGKTTKNEDLRNLLEQLPSGIAAVELFFSTRDTSASAGLKDKVLESAGLYTTLPNNDVFGAKRWGIDPITFKNTKFVHATGRTLLTFEGRSNEPVAESIIFDTIRPSKYRTFQDIVDGFDIVLHKKADFRIFNGTWGDGSWPRYVDFSLNPDIKSFKGLNLYERVFRGLTLHSDDEIWELPMKEIVPGQFKALVVDGPERAQLDFDNDSTDTLYLSGDPNEIGDNFGIHLYGLFEAGANTFRRVIVDSQRAKEFIEGTQAWGTFGNRLGGSVQIKNR</sequence>
<evidence type="ECO:0000259" key="1">
    <source>
        <dbReference type="Pfam" id="PF26360"/>
    </source>
</evidence>
<gene>
    <name evidence="3" type="ORF">FG904_01785</name>
</gene>
<evidence type="ECO:0000259" key="2">
    <source>
        <dbReference type="Pfam" id="PF26364"/>
    </source>
</evidence>
<dbReference type="NCBIfam" id="TIGR04526">
    <property type="entry name" value="predic_Ig_block"/>
    <property type="match status" value="1"/>
</dbReference>
<dbReference type="Pfam" id="PF26360">
    <property type="entry name" value="MIB_M1"/>
    <property type="match status" value="1"/>
</dbReference>
<dbReference type="Proteomes" id="UP000305457">
    <property type="component" value="Chromosome"/>
</dbReference>
<dbReference type="InterPro" id="IPR058860">
    <property type="entry name" value="MIB_M2"/>
</dbReference>
<evidence type="ECO:0000313" key="3">
    <source>
        <dbReference type="EMBL" id="QCZ36736.1"/>
    </source>
</evidence>
<feature type="domain" description="Mycoplasma immunoglobulin binding protein M2" evidence="2">
    <location>
        <begin position="1111"/>
        <end position="1273"/>
    </location>
</feature>
<dbReference type="EMBL" id="CP040825">
    <property type="protein sequence ID" value="QCZ36736.1"/>
    <property type="molecule type" value="Genomic_DNA"/>
</dbReference>
<dbReference type="RefSeq" id="WP_139592219.1">
    <property type="nucleotide sequence ID" value="NZ_CP040825.1"/>
</dbReference>
<accession>A0A5B7XV91</accession>
<proteinExistence type="predicted"/>
<dbReference type="OrthoDB" id="400621at2"/>
<name>A0A5B7XV91_9MOLU</name>
<reference evidence="3 4" key="1">
    <citation type="submission" date="2019-06" db="EMBL/GenBank/DDBJ databases">
        <title>Mycoplasma sp. 2F1A isolated from ostrich.</title>
        <authorList>
            <person name="Spergser J."/>
        </authorList>
    </citation>
    <scope>NUCLEOTIDE SEQUENCE [LARGE SCALE GENOMIC DNA]</scope>
    <source>
        <strain evidence="3 4">2F1A</strain>
    </source>
</reference>
<dbReference type="InterPro" id="IPR030941">
    <property type="entry name" value="Predic_Ig_block"/>
</dbReference>